<keyword evidence="3 5" id="KW-0722">Serine protease inhibitor</keyword>
<comment type="caution">
    <text evidence="8">The sequence shown here is derived from an EMBL/GenBank/DDBJ whole genome shotgun (WGS) entry which is preliminary data.</text>
</comment>
<dbReference type="GO" id="GO:0005576">
    <property type="term" value="C:extracellular region"/>
    <property type="evidence" value="ECO:0007669"/>
    <property type="project" value="InterPro"/>
</dbReference>
<evidence type="ECO:0000313" key="8">
    <source>
        <dbReference type="EMBL" id="KAI5428689.1"/>
    </source>
</evidence>
<dbReference type="AlphaFoldDB" id="A0A9D4XZ15"/>
<dbReference type="CDD" id="cd00023">
    <property type="entry name" value="BBI"/>
    <property type="match status" value="1"/>
</dbReference>
<dbReference type="Gramene" id="PSAT_LOCUS12553_t1">
    <property type="protein sequence ID" value="CAL5192676.1"/>
    <property type="gene ID" value="PSAT_LOCUS12553"/>
</dbReference>
<feature type="domain" description="Bowman-Birk serine protease inhibitors family" evidence="7">
    <location>
        <begin position="73"/>
        <end position="87"/>
    </location>
</feature>
<evidence type="ECO:0000256" key="1">
    <source>
        <dbReference type="ARBA" id="ARBA00008506"/>
    </source>
</evidence>
<dbReference type="PROSITE" id="PS00281">
    <property type="entry name" value="BOWMAN_BIRK"/>
    <property type="match status" value="1"/>
</dbReference>
<evidence type="ECO:0000256" key="5">
    <source>
        <dbReference type="RuleBase" id="RU003856"/>
    </source>
</evidence>
<dbReference type="InterPro" id="IPR000877">
    <property type="entry name" value="Prot_inh_BBI"/>
</dbReference>
<dbReference type="Gene3D" id="2.10.69.10">
    <property type="entry name" value="Cysteine Protease (Bromelain) Inhibitor, subunit H"/>
    <property type="match status" value="1"/>
</dbReference>
<evidence type="ECO:0000256" key="3">
    <source>
        <dbReference type="ARBA" id="ARBA00022900"/>
    </source>
</evidence>
<dbReference type="Pfam" id="PF00228">
    <property type="entry name" value="Bowman-Birk_leg"/>
    <property type="match status" value="1"/>
</dbReference>
<dbReference type="InterPro" id="IPR035995">
    <property type="entry name" value="Bowman-Birk_prot_inh"/>
</dbReference>
<evidence type="ECO:0000256" key="4">
    <source>
        <dbReference type="ARBA" id="ARBA00023157"/>
    </source>
</evidence>
<organism evidence="8 9">
    <name type="scientific">Pisum sativum</name>
    <name type="common">Garden pea</name>
    <name type="synonym">Lathyrus oleraceus</name>
    <dbReference type="NCBI Taxonomy" id="3888"/>
    <lineage>
        <taxon>Eukaryota</taxon>
        <taxon>Viridiplantae</taxon>
        <taxon>Streptophyta</taxon>
        <taxon>Embryophyta</taxon>
        <taxon>Tracheophyta</taxon>
        <taxon>Spermatophyta</taxon>
        <taxon>Magnoliopsida</taxon>
        <taxon>eudicotyledons</taxon>
        <taxon>Gunneridae</taxon>
        <taxon>Pentapetalae</taxon>
        <taxon>rosids</taxon>
        <taxon>fabids</taxon>
        <taxon>Fabales</taxon>
        <taxon>Fabaceae</taxon>
        <taxon>Papilionoideae</taxon>
        <taxon>50 kb inversion clade</taxon>
        <taxon>NPAAA clade</taxon>
        <taxon>Hologalegina</taxon>
        <taxon>IRL clade</taxon>
        <taxon>Fabeae</taxon>
        <taxon>Lathyrus</taxon>
    </lineage>
</organism>
<keyword evidence="9" id="KW-1185">Reference proteome</keyword>
<keyword evidence="2 5" id="KW-0646">Protease inhibitor</keyword>
<feature type="signal peptide" evidence="6">
    <location>
        <begin position="1"/>
        <end position="27"/>
    </location>
</feature>
<evidence type="ECO:0000259" key="7">
    <source>
        <dbReference type="PROSITE" id="PS00281"/>
    </source>
</evidence>
<comment type="similarity">
    <text evidence="1 5">Belongs to the Bowman-Birk serine protease inhibitor family.</text>
</comment>
<dbReference type="Proteomes" id="UP001058974">
    <property type="component" value="Chromosome 3"/>
</dbReference>
<dbReference type="GO" id="GO:0004867">
    <property type="term" value="F:serine-type endopeptidase inhibitor activity"/>
    <property type="evidence" value="ECO:0007669"/>
    <property type="project" value="UniProtKB-KW"/>
</dbReference>
<reference evidence="8 9" key="1">
    <citation type="journal article" date="2022" name="Nat. Genet.">
        <title>Improved pea reference genome and pan-genome highlight genomic features and evolutionary characteristics.</title>
        <authorList>
            <person name="Yang T."/>
            <person name="Liu R."/>
            <person name="Luo Y."/>
            <person name="Hu S."/>
            <person name="Wang D."/>
            <person name="Wang C."/>
            <person name="Pandey M.K."/>
            <person name="Ge S."/>
            <person name="Xu Q."/>
            <person name="Li N."/>
            <person name="Li G."/>
            <person name="Huang Y."/>
            <person name="Saxena R.K."/>
            <person name="Ji Y."/>
            <person name="Li M."/>
            <person name="Yan X."/>
            <person name="He Y."/>
            <person name="Liu Y."/>
            <person name="Wang X."/>
            <person name="Xiang C."/>
            <person name="Varshney R.K."/>
            <person name="Ding H."/>
            <person name="Gao S."/>
            <person name="Zong X."/>
        </authorList>
    </citation>
    <scope>NUCLEOTIDE SEQUENCE [LARGE SCALE GENOMIC DNA]</scope>
    <source>
        <strain evidence="8 9">cv. Zhongwan 6</strain>
    </source>
</reference>
<protein>
    <recommendedName>
        <fullName evidence="7">Bowman-Birk serine protease inhibitors family domain-containing protein</fullName>
    </recommendedName>
</protein>
<dbReference type="SUPFAM" id="SSF57247">
    <property type="entry name" value="Bowman-Birk inhibitor, BBI"/>
    <property type="match status" value="1"/>
</dbReference>
<feature type="chain" id="PRO_5039569084" description="Bowman-Birk serine protease inhibitors family domain-containing protein" evidence="6">
    <location>
        <begin position="28"/>
        <end position="113"/>
    </location>
</feature>
<proteinExistence type="inferred from homology"/>
<keyword evidence="4" id="KW-1015">Disulfide bond</keyword>
<keyword evidence="6" id="KW-0732">Signal</keyword>
<name>A0A9D4XZ15_PEA</name>
<dbReference type="Gramene" id="Psat03G0361900-T1">
    <property type="protein sequence ID" value="KAI5428689.1"/>
    <property type="gene ID" value="KIW84_033619"/>
</dbReference>
<gene>
    <name evidence="8" type="ORF">KIW84_033619</name>
</gene>
<evidence type="ECO:0000256" key="6">
    <source>
        <dbReference type="SAM" id="SignalP"/>
    </source>
</evidence>
<sequence>MELMKKKKMMRLVLLLFILNFIATIDARLDSTSFITQVLSNGDKATNYNVKSTTTACCKLCLSTGANPPRYRCADAGTTCHSACKDCFCSKLHPTWCLCRDFTDFCYDKCNTN</sequence>
<evidence type="ECO:0000256" key="2">
    <source>
        <dbReference type="ARBA" id="ARBA00022690"/>
    </source>
</evidence>
<dbReference type="EMBL" id="JAMSHJ010000003">
    <property type="protein sequence ID" value="KAI5428689.1"/>
    <property type="molecule type" value="Genomic_DNA"/>
</dbReference>
<dbReference type="SMART" id="SM00269">
    <property type="entry name" value="BowB"/>
    <property type="match status" value="1"/>
</dbReference>
<evidence type="ECO:0000313" key="9">
    <source>
        <dbReference type="Proteomes" id="UP001058974"/>
    </source>
</evidence>
<accession>A0A9D4XZ15</accession>